<sequence>MLAWALGRLIAASSCCPCKYTHFIILLSERFLLSRHTSKVLLLQLLASCYSVQVCKKFRALSCCLLTAALAAVCLRIHRAAPEPARAPLTPFPLVAHQLHRPSSASISPVLRWNQMMAWHREKGEEEGSARHVVAFLP</sequence>
<organism evidence="2 3">
    <name type="scientific">Panicum miliaceum</name>
    <name type="common">Proso millet</name>
    <name type="synonym">Broomcorn millet</name>
    <dbReference type="NCBI Taxonomy" id="4540"/>
    <lineage>
        <taxon>Eukaryota</taxon>
        <taxon>Viridiplantae</taxon>
        <taxon>Streptophyta</taxon>
        <taxon>Embryophyta</taxon>
        <taxon>Tracheophyta</taxon>
        <taxon>Spermatophyta</taxon>
        <taxon>Magnoliopsida</taxon>
        <taxon>Liliopsida</taxon>
        <taxon>Poales</taxon>
        <taxon>Poaceae</taxon>
        <taxon>PACMAD clade</taxon>
        <taxon>Panicoideae</taxon>
        <taxon>Panicodae</taxon>
        <taxon>Paniceae</taxon>
        <taxon>Panicinae</taxon>
        <taxon>Panicum</taxon>
        <taxon>Panicum sect. Panicum</taxon>
    </lineage>
</organism>
<evidence type="ECO:0000256" key="1">
    <source>
        <dbReference type="SAM" id="SignalP"/>
    </source>
</evidence>
<gene>
    <name evidence="2" type="ORF">C2845_PM12G04080</name>
</gene>
<comment type="caution">
    <text evidence="2">The sequence shown here is derived from an EMBL/GenBank/DDBJ whole genome shotgun (WGS) entry which is preliminary data.</text>
</comment>
<reference evidence="3" key="1">
    <citation type="journal article" date="2019" name="Nat. Commun.">
        <title>The genome of broomcorn millet.</title>
        <authorList>
            <person name="Zou C."/>
            <person name="Miki D."/>
            <person name="Li D."/>
            <person name="Tang Q."/>
            <person name="Xiao L."/>
            <person name="Rajput S."/>
            <person name="Deng P."/>
            <person name="Jia W."/>
            <person name="Huang R."/>
            <person name="Zhang M."/>
            <person name="Sun Y."/>
            <person name="Hu J."/>
            <person name="Fu X."/>
            <person name="Schnable P.S."/>
            <person name="Li F."/>
            <person name="Zhang H."/>
            <person name="Feng B."/>
            <person name="Zhu X."/>
            <person name="Liu R."/>
            <person name="Schnable J.C."/>
            <person name="Zhu J.-K."/>
            <person name="Zhang H."/>
        </authorList>
    </citation>
    <scope>NUCLEOTIDE SEQUENCE [LARGE SCALE GENOMIC DNA]</scope>
</reference>
<name>A0A3L6QGS9_PANMI</name>
<feature type="signal peptide" evidence="1">
    <location>
        <begin position="1"/>
        <end position="15"/>
    </location>
</feature>
<evidence type="ECO:0000313" key="2">
    <source>
        <dbReference type="EMBL" id="RLM79868.1"/>
    </source>
</evidence>
<keyword evidence="1" id="KW-0732">Signal</keyword>
<evidence type="ECO:0000313" key="3">
    <source>
        <dbReference type="Proteomes" id="UP000275267"/>
    </source>
</evidence>
<evidence type="ECO:0008006" key="4">
    <source>
        <dbReference type="Google" id="ProtNLM"/>
    </source>
</evidence>
<proteinExistence type="predicted"/>
<protein>
    <recommendedName>
        <fullName evidence="4">Secreted protein</fullName>
    </recommendedName>
</protein>
<dbReference type="EMBL" id="PQIB02000012">
    <property type="protein sequence ID" value="RLM79868.1"/>
    <property type="molecule type" value="Genomic_DNA"/>
</dbReference>
<dbReference type="Proteomes" id="UP000275267">
    <property type="component" value="Unassembled WGS sequence"/>
</dbReference>
<feature type="chain" id="PRO_5018021549" description="Secreted protein" evidence="1">
    <location>
        <begin position="16"/>
        <end position="138"/>
    </location>
</feature>
<keyword evidence="3" id="KW-1185">Reference proteome</keyword>
<accession>A0A3L6QGS9</accession>
<dbReference type="AlphaFoldDB" id="A0A3L6QGS9"/>